<reference evidence="2 3" key="1">
    <citation type="submission" date="2018-12" db="EMBL/GenBank/DDBJ databases">
        <title>Dyella dinghuensis sp. nov. DHOA06 and Dyella choica sp. nov. 4M-K27, isolated from forest soil.</title>
        <authorList>
            <person name="Qiu L.-H."/>
            <person name="Gao Z.-H."/>
        </authorList>
    </citation>
    <scope>NUCLEOTIDE SEQUENCE [LARGE SCALE GENOMIC DNA]</scope>
    <source>
        <strain evidence="2 3">DHOA06</strain>
    </source>
</reference>
<feature type="transmembrane region" description="Helical" evidence="1">
    <location>
        <begin position="68"/>
        <end position="86"/>
    </location>
</feature>
<dbReference type="RefSeq" id="WP_126674290.1">
    <property type="nucleotide sequence ID" value="NZ_RYZR01000006.1"/>
</dbReference>
<keyword evidence="1" id="KW-0472">Membrane</keyword>
<evidence type="ECO:0000313" key="2">
    <source>
        <dbReference type="EMBL" id="RUL63355.1"/>
    </source>
</evidence>
<protein>
    <submittedName>
        <fullName evidence="2">Uncharacterized protein</fullName>
    </submittedName>
</protein>
<organism evidence="2 3">
    <name type="scientific">Dyella dinghuensis</name>
    <dbReference type="NCBI Taxonomy" id="1920169"/>
    <lineage>
        <taxon>Bacteria</taxon>
        <taxon>Pseudomonadati</taxon>
        <taxon>Pseudomonadota</taxon>
        <taxon>Gammaproteobacteria</taxon>
        <taxon>Lysobacterales</taxon>
        <taxon>Rhodanobacteraceae</taxon>
        <taxon>Dyella</taxon>
    </lineage>
</organism>
<evidence type="ECO:0000313" key="3">
    <source>
        <dbReference type="Proteomes" id="UP000267077"/>
    </source>
</evidence>
<gene>
    <name evidence="2" type="ORF">EKH79_13255</name>
</gene>
<sequence length="237" mass="25885">MSEGTAATTSTFRWLALISLLALLAGFWVPGMRLKAIVICAVIPWCALVVGLRYRGEIAVALRTRRDGSAAGPMVIATIALASFALDDLGLISSRGVIEWGLFVGLPMWFAFFYLVSKPDASIFQTFGAALIFLPVAWIYGGSLLALSNCFMDHASPQVFQTQVIGKHVSYAKSERKYYLELQAWGPRSDGSNLRVDYERYEDAKNGDRICLGLYPGRFGQPWAHSIACPHAGPGNS</sequence>
<dbReference type="EMBL" id="RYZR01000006">
    <property type="protein sequence ID" value="RUL63355.1"/>
    <property type="molecule type" value="Genomic_DNA"/>
</dbReference>
<dbReference type="OrthoDB" id="5936019at2"/>
<name>A0A3S0RSN5_9GAMM</name>
<dbReference type="Proteomes" id="UP000267077">
    <property type="component" value="Unassembled WGS sequence"/>
</dbReference>
<feature type="transmembrane region" description="Helical" evidence="1">
    <location>
        <begin position="98"/>
        <end position="116"/>
    </location>
</feature>
<proteinExistence type="predicted"/>
<evidence type="ECO:0000256" key="1">
    <source>
        <dbReference type="SAM" id="Phobius"/>
    </source>
</evidence>
<accession>A0A3S0RSN5</accession>
<keyword evidence="1" id="KW-1133">Transmembrane helix</keyword>
<keyword evidence="3" id="KW-1185">Reference proteome</keyword>
<feature type="transmembrane region" description="Helical" evidence="1">
    <location>
        <begin position="12"/>
        <end position="30"/>
    </location>
</feature>
<comment type="caution">
    <text evidence="2">The sequence shown here is derived from an EMBL/GenBank/DDBJ whole genome shotgun (WGS) entry which is preliminary data.</text>
</comment>
<feature type="transmembrane region" description="Helical" evidence="1">
    <location>
        <begin position="36"/>
        <end position="56"/>
    </location>
</feature>
<dbReference type="AlphaFoldDB" id="A0A3S0RSN5"/>
<feature type="transmembrane region" description="Helical" evidence="1">
    <location>
        <begin position="128"/>
        <end position="147"/>
    </location>
</feature>
<keyword evidence="1" id="KW-0812">Transmembrane</keyword>